<keyword evidence="2" id="KW-1185">Reference proteome</keyword>
<name>Q91GM1_NPVEP</name>
<organismHost>
    <name type="scientific">Lepidoptera</name>
    <name type="common">moths &amp; butterflies</name>
    <dbReference type="NCBI Taxonomy" id="7088"/>
</organismHost>
<dbReference type="OrthoDB" id="17728at10239"/>
<evidence type="ECO:0000313" key="1">
    <source>
        <dbReference type="EMBL" id="AAK85593.1"/>
    </source>
</evidence>
<organism evidence="1 2">
    <name type="scientific">Epiphyas postvittana nucleopolyhedrovirus</name>
    <name type="common">EppoMNPV</name>
    <dbReference type="NCBI Taxonomy" id="70600"/>
    <lineage>
        <taxon>Viruses</taxon>
        <taxon>Viruses incertae sedis</taxon>
        <taxon>Naldaviricetes</taxon>
        <taxon>Lefavirales</taxon>
        <taxon>Baculoviridae</taxon>
        <taxon>Alphabaculovirus</taxon>
        <taxon>Alphabaculovirus eppostvittanae</taxon>
    </lineage>
</organism>
<accession>Q91GM1</accession>
<reference evidence="1 2" key="1">
    <citation type="journal article" date="2002" name="J. Gen. Virol.">
        <title>Whole genome analysis of the Epiphyas postvittana nucleopolyhedrovirus.</title>
        <authorList>
            <person name="Hyink O."/>
            <person name="Dellow R.A."/>
            <person name="Olsen M.J."/>
            <person name="Caradoc-Davies K.M.B."/>
            <person name="Drake K."/>
            <person name="Herniou E.A."/>
            <person name="Cory J.S."/>
            <person name="O'Reilly D.R."/>
            <person name="Ward V.K."/>
        </authorList>
    </citation>
    <scope>NUCLEOTIDE SEQUENCE [LARGE SCALE GENOMIC DNA]</scope>
</reference>
<sequence>MSKTVAVKRCKVRLNQVHMPYKQTPSLQAIAFAALLKCDGFAVAQSIFERRLFKNLCLKWANMYSNSVLTPYHITSTIFPNETDYLSLRTFKNYVPDNEFVDGQGCINATHECLKYVGMLRMEHIRKLDHDIVLKHWDVIYVQCFVTKIDYRFYNMLMKTYKRNNTCNLNKLLYKFYSTTCDI</sequence>
<dbReference type="Proteomes" id="UP000203221">
    <property type="component" value="Segment"/>
</dbReference>
<proteinExistence type="predicted"/>
<dbReference type="EMBL" id="AY043265">
    <property type="protein sequence ID" value="AAK85593.1"/>
    <property type="molecule type" value="Genomic_DNA"/>
</dbReference>
<evidence type="ECO:0000313" key="2">
    <source>
        <dbReference type="Proteomes" id="UP000203221"/>
    </source>
</evidence>
<dbReference type="KEGG" id="vg:1727454"/>
<protein>
    <submittedName>
        <fullName evidence="1">Uncharacterized protein</fullName>
    </submittedName>
</protein>
<dbReference type="RefSeq" id="NP_203198.1">
    <property type="nucleotide sequence ID" value="NC_003083.1"/>
</dbReference>
<dbReference type="GeneID" id="1727454"/>